<sequence>MAELRRLLVCPPPAVEPTSRNSGLQDLLAGNIRVMLRVVTVLTGKPGSPWYSTLYFEGAISTEAQDAVDQVDVLWGNLTSVMVAGITATIEPFVASIDPATGDVIGGFVTTPAAPQVGDATGSMLPGASQVQQNLLTGVYVGGRNIRGKMYIPGLPASYSDLSGRVDATVPATMAIAFDALLADGPDLVVWSRKNGATYAVSDTTTSPNFASLRSRRD</sequence>
<reference evidence="1" key="2">
    <citation type="submission" date="2015-07" db="EMBL/GenBank/DDBJ databases">
        <title>Plasmids, circular viruses and viroids from rat gut.</title>
        <authorList>
            <person name="Jorgensen T.J."/>
            <person name="Hansen M.A."/>
            <person name="Xu Z."/>
            <person name="Tabak M.A."/>
            <person name="Sorensen S.J."/>
            <person name="Hansen L.H."/>
        </authorList>
    </citation>
    <scope>NUCLEOTIDE SEQUENCE</scope>
    <source>
        <strain evidence="1">RGFK0972</strain>
    </source>
</reference>
<dbReference type="AlphaFoldDB" id="A0A0H5Q447"/>
<accession>A0A0H5Q447</accession>
<organism evidence="1">
    <name type="scientific">uncultured prokaryote</name>
    <dbReference type="NCBI Taxonomy" id="198431"/>
    <lineage>
        <taxon>unclassified sequences</taxon>
        <taxon>environmental samples</taxon>
    </lineage>
</organism>
<dbReference type="EMBL" id="LN853569">
    <property type="protein sequence ID" value="CRY96190.1"/>
    <property type="molecule type" value="Genomic_DNA"/>
</dbReference>
<proteinExistence type="predicted"/>
<name>A0A0H5Q447_9ZZZZ</name>
<protein>
    <submittedName>
        <fullName evidence="1">Uncharacterized protein</fullName>
    </submittedName>
</protein>
<evidence type="ECO:0000313" key="1">
    <source>
        <dbReference type="EMBL" id="CRY96190.1"/>
    </source>
</evidence>
<reference evidence="1" key="1">
    <citation type="submission" date="2015-06" db="EMBL/GenBank/DDBJ databases">
        <authorList>
            <person name="Joergensen T."/>
        </authorList>
    </citation>
    <scope>NUCLEOTIDE SEQUENCE</scope>
    <source>
        <strain evidence="1">RGFK0972</strain>
    </source>
</reference>